<proteinExistence type="predicted"/>
<organism evidence="1 2">
    <name type="scientific">Porites evermanni</name>
    <dbReference type="NCBI Taxonomy" id="104178"/>
    <lineage>
        <taxon>Eukaryota</taxon>
        <taxon>Metazoa</taxon>
        <taxon>Cnidaria</taxon>
        <taxon>Anthozoa</taxon>
        <taxon>Hexacorallia</taxon>
        <taxon>Scleractinia</taxon>
        <taxon>Fungiina</taxon>
        <taxon>Poritidae</taxon>
        <taxon>Porites</taxon>
    </lineage>
</organism>
<reference evidence="1 2" key="1">
    <citation type="submission" date="2022-05" db="EMBL/GenBank/DDBJ databases">
        <authorList>
            <consortium name="Genoscope - CEA"/>
            <person name="William W."/>
        </authorList>
    </citation>
    <scope>NUCLEOTIDE SEQUENCE [LARGE SCALE GENOMIC DNA]</scope>
</reference>
<name>A0ABN8M5K7_9CNID</name>
<comment type="caution">
    <text evidence="1">The sequence shown here is derived from an EMBL/GenBank/DDBJ whole genome shotgun (WGS) entry which is preliminary data.</text>
</comment>
<feature type="non-terminal residue" evidence="1">
    <location>
        <position position="1"/>
    </location>
</feature>
<accession>A0ABN8M5K7</accession>
<evidence type="ECO:0000313" key="1">
    <source>
        <dbReference type="EMBL" id="CAH3024910.1"/>
    </source>
</evidence>
<keyword evidence="2" id="KW-1185">Reference proteome</keyword>
<protein>
    <submittedName>
        <fullName evidence="1">Uncharacterized protein</fullName>
    </submittedName>
</protein>
<dbReference type="Proteomes" id="UP001159427">
    <property type="component" value="Unassembled WGS sequence"/>
</dbReference>
<feature type="non-terminal residue" evidence="1">
    <location>
        <position position="44"/>
    </location>
</feature>
<evidence type="ECO:0000313" key="2">
    <source>
        <dbReference type="Proteomes" id="UP001159427"/>
    </source>
</evidence>
<gene>
    <name evidence="1" type="ORF">PEVE_00024439</name>
</gene>
<dbReference type="EMBL" id="CALNXI010000327">
    <property type="protein sequence ID" value="CAH3024910.1"/>
    <property type="molecule type" value="Genomic_DNA"/>
</dbReference>
<sequence length="44" mass="4635">VVDIEANTIAVVGPALSGTNILERNGKIILEYGKHLQECTGNLA</sequence>